<protein>
    <submittedName>
        <fullName evidence="1">Uncharacterized protein</fullName>
    </submittedName>
</protein>
<organism evidence="1 2">
    <name type="scientific">Roseateles koreensis</name>
    <dbReference type="NCBI Taxonomy" id="2987526"/>
    <lineage>
        <taxon>Bacteria</taxon>
        <taxon>Pseudomonadati</taxon>
        <taxon>Pseudomonadota</taxon>
        <taxon>Betaproteobacteria</taxon>
        <taxon>Burkholderiales</taxon>
        <taxon>Sphaerotilaceae</taxon>
        <taxon>Roseateles</taxon>
    </lineage>
</organism>
<gene>
    <name evidence="1" type="ORF">PRZ01_13110</name>
</gene>
<proteinExistence type="predicted"/>
<reference evidence="1 2" key="1">
    <citation type="submission" date="2022-10" db="EMBL/GenBank/DDBJ databases">
        <title>paucibacter sp. hw8 Genome sequencing.</title>
        <authorList>
            <person name="Park S."/>
        </authorList>
    </citation>
    <scope>NUCLEOTIDE SEQUENCE [LARGE SCALE GENOMIC DNA]</scope>
    <source>
        <strain evidence="2">hw8</strain>
    </source>
</reference>
<dbReference type="Proteomes" id="UP001219862">
    <property type="component" value="Unassembled WGS sequence"/>
</dbReference>
<evidence type="ECO:0000313" key="1">
    <source>
        <dbReference type="EMBL" id="MDC8786132.1"/>
    </source>
</evidence>
<name>A0ABT5KTG4_9BURK</name>
<dbReference type="EMBL" id="JAQQXS010000011">
    <property type="protein sequence ID" value="MDC8786132.1"/>
    <property type="molecule type" value="Genomic_DNA"/>
</dbReference>
<evidence type="ECO:0000313" key="2">
    <source>
        <dbReference type="Proteomes" id="UP001219862"/>
    </source>
</evidence>
<comment type="caution">
    <text evidence="1">The sequence shown here is derived from an EMBL/GenBank/DDBJ whole genome shotgun (WGS) entry which is preliminary data.</text>
</comment>
<dbReference type="RefSeq" id="WP_273597248.1">
    <property type="nucleotide sequence ID" value="NZ_JAQQXS010000011.1"/>
</dbReference>
<keyword evidence="2" id="KW-1185">Reference proteome</keyword>
<sequence length="162" mass="17610">MYRKSAQGQAEVKLRAAGLDALTRAALILINGRNAVADLERQWGRSMAKPLRALLAKGLIEPVPVEVKVASVENAQPARPAEPKAPTELAKSMKALDWLPLQREVARRLRSLFGHDLARVMQPLLSAQSVTEVRTALLALEAKLAMYQGKKAAAKIFEGLAP</sequence>
<accession>A0ABT5KTG4</accession>